<dbReference type="InterPro" id="IPR001245">
    <property type="entry name" value="Ser-Thr/Tyr_kinase_cat_dom"/>
</dbReference>
<keyword evidence="3 8" id="KW-0418">Kinase</keyword>
<evidence type="ECO:0000256" key="6">
    <source>
        <dbReference type="ARBA" id="ARBA00051245"/>
    </source>
</evidence>
<keyword evidence="2 8" id="KW-0547">Nucleotide-binding</keyword>
<dbReference type="Pfam" id="PF00017">
    <property type="entry name" value="SH2"/>
    <property type="match status" value="1"/>
</dbReference>
<feature type="domain" description="Protein kinase" evidence="12">
    <location>
        <begin position="81"/>
        <end position="382"/>
    </location>
</feature>
<feature type="coiled-coil region" evidence="9">
    <location>
        <begin position="607"/>
        <end position="662"/>
    </location>
</feature>
<dbReference type="InterPro" id="IPR000980">
    <property type="entry name" value="SH2"/>
</dbReference>
<dbReference type="InterPro" id="IPR000719">
    <property type="entry name" value="Prot_kinase_dom"/>
</dbReference>
<dbReference type="Pfam" id="PF07714">
    <property type="entry name" value="PK_Tyr_Ser-Thr"/>
    <property type="match status" value="1"/>
</dbReference>
<dbReference type="Proteomes" id="UP000095280">
    <property type="component" value="Unplaced"/>
</dbReference>
<dbReference type="SMART" id="SM00252">
    <property type="entry name" value="SH2"/>
    <property type="match status" value="1"/>
</dbReference>
<feature type="compositionally biased region" description="Pro residues" evidence="10">
    <location>
        <begin position="749"/>
        <end position="762"/>
    </location>
</feature>
<reference evidence="14" key="1">
    <citation type="submission" date="2016-11" db="UniProtKB">
        <authorList>
            <consortium name="WormBaseParasite"/>
        </authorList>
    </citation>
    <scope>IDENTIFICATION</scope>
</reference>
<dbReference type="CDD" id="cd00173">
    <property type="entry name" value="SH2"/>
    <property type="match status" value="1"/>
</dbReference>
<dbReference type="GO" id="GO:0004715">
    <property type="term" value="F:non-membrane spanning protein tyrosine kinase activity"/>
    <property type="evidence" value="ECO:0007669"/>
    <property type="project" value="UniProtKB-EC"/>
</dbReference>
<dbReference type="SUPFAM" id="SSF55550">
    <property type="entry name" value="SH2 domain"/>
    <property type="match status" value="1"/>
</dbReference>
<dbReference type="EC" id="2.7.10.2" evidence="8"/>
<dbReference type="PROSITE" id="PS00109">
    <property type="entry name" value="PROTEIN_KINASE_TYR"/>
    <property type="match status" value="1"/>
</dbReference>
<keyword evidence="13" id="KW-1185">Reference proteome</keyword>
<name>A0A1I8I8K7_9PLAT</name>
<sequence>MPDIREEAWFFQEMAPLLATAVLGPMPEGSFLVRSFKRRLALSFVSDSTVKHLWIHRDDDGQCYVLRHEKFASVRQMIDRYRACRSLGQLLAGHPGSADVEAFLRLPVDDIELGSECTDGTESQLTTFHQGRYGSEAVTAVTRRHNSSDITACLRNEAFILMRLDHANVLRLLGLYLPSQSRYTLVVEHVNCGNLRQFLLRQGDRLLHDWEILVSLAHQAAAGLAYLHRKGVLHCDLTLENCLMERTDRFTVKLGGLLFARFESSEPPPQVQLLWRRCCRVSPACPESAAADAASASVATSAADIWAFGLLLWSAFTIGGGGSGGRQRRRDLLAEEGLSLGCGLLPRELAGSLEHLVRSCLYEVPQLRISASELCKQLRSLMDLRSRLYGDKYAQHSSRQPASLVPSVRSKPLGGNRPTSAALADSLDAVAGHQSESAASASSTNPAASTSETSKRRGGGGLRHLFWRGSRSGGGGGGGGSGGAGNVEASATLSPSATPTPTAGMSPVASAAAPAAASAVAGGMSMMPRSQSDHEIVGAQLPARLTSPGLSYGRTGRLGQVLEYTPGADSMTSMNSQLTGSNGFDDDYGDFCGGSGGGGGGGGDGRYERLLSQARQLRARYQSERLAGQQLRLRLEACELRLADAEAEARRWRQEAALRRRQATESAEQLATARANFEQLLVQQPHQQLPLPLPPPPPPQQQQQQQAEPIGSHDSGIGLGQSESGFSFARWGAGHTAVASSLPQQQLRPPRPVRFAPPPPPTTTSSAPHQQQQPLQYRQFFQEHRQQLQQQLRPHSDA</sequence>
<comment type="catalytic activity">
    <reaction evidence="6 8">
        <text>L-tyrosyl-[protein] + ATP = O-phospho-L-tyrosyl-[protein] + ADP + H(+)</text>
        <dbReference type="Rhea" id="RHEA:10596"/>
        <dbReference type="Rhea" id="RHEA-COMP:10136"/>
        <dbReference type="Rhea" id="RHEA-COMP:20101"/>
        <dbReference type="ChEBI" id="CHEBI:15378"/>
        <dbReference type="ChEBI" id="CHEBI:30616"/>
        <dbReference type="ChEBI" id="CHEBI:46858"/>
        <dbReference type="ChEBI" id="CHEBI:61978"/>
        <dbReference type="ChEBI" id="CHEBI:456216"/>
        <dbReference type="EC" id="2.7.10.2"/>
    </reaction>
</comment>
<feature type="compositionally biased region" description="Low complexity" evidence="10">
    <location>
        <begin position="763"/>
        <end position="775"/>
    </location>
</feature>
<accession>A0A1I8I8K7</accession>
<feature type="compositionally biased region" description="Gly residues" evidence="10">
    <location>
        <begin position="471"/>
        <end position="485"/>
    </location>
</feature>
<evidence type="ECO:0000256" key="1">
    <source>
        <dbReference type="ARBA" id="ARBA00022679"/>
    </source>
</evidence>
<keyword evidence="4 8" id="KW-0067">ATP-binding</keyword>
<feature type="region of interest" description="Disordered" evidence="10">
    <location>
        <begin position="393"/>
        <end position="507"/>
    </location>
</feature>
<protein>
    <recommendedName>
        <fullName evidence="8">Tyrosine-protein kinase</fullName>
        <ecNumber evidence="8">2.7.10.2</ecNumber>
    </recommendedName>
</protein>
<evidence type="ECO:0000313" key="13">
    <source>
        <dbReference type="Proteomes" id="UP000095280"/>
    </source>
</evidence>
<proteinExistence type="inferred from homology"/>
<evidence type="ECO:0000256" key="10">
    <source>
        <dbReference type="SAM" id="MobiDB-lite"/>
    </source>
</evidence>
<dbReference type="Gene3D" id="3.30.505.10">
    <property type="entry name" value="SH2 domain"/>
    <property type="match status" value="1"/>
</dbReference>
<evidence type="ECO:0000256" key="7">
    <source>
        <dbReference type="PROSITE-ProRule" id="PRU00191"/>
    </source>
</evidence>
<evidence type="ECO:0000259" key="11">
    <source>
        <dbReference type="PROSITE" id="PS50001"/>
    </source>
</evidence>
<dbReference type="InterPro" id="IPR036860">
    <property type="entry name" value="SH2_dom_sf"/>
</dbReference>
<feature type="domain" description="SH2" evidence="11">
    <location>
        <begin position="9"/>
        <end position="108"/>
    </location>
</feature>
<evidence type="ECO:0000256" key="4">
    <source>
        <dbReference type="ARBA" id="ARBA00022840"/>
    </source>
</evidence>
<dbReference type="PROSITE" id="PS50001">
    <property type="entry name" value="SH2"/>
    <property type="match status" value="1"/>
</dbReference>
<dbReference type="PROSITE" id="PS50011">
    <property type="entry name" value="PROTEIN_KINASE_DOM"/>
    <property type="match status" value="1"/>
</dbReference>
<evidence type="ECO:0000256" key="5">
    <source>
        <dbReference type="ARBA" id="ARBA00023137"/>
    </source>
</evidence>
<evidence type="ECO:0000313" key="14">
    <source>
        <dbReference type="WBParaSite" id="maker-uti_cns_0010437-snap-gene-0.2-mRNA-1"/>
    </source>
</evidence>
<dbReference type="InterPro" id="IPR050198">
    <property type="entry name" value="Non-receptor_tyrosine_kinases"/>
</dbReference>
<dbReference type="AlphaFoldDB" id="A0A1I8I8K7"/>
<feature type="region of interest" description="Disordered" evidence="10">
    <location>
        <begin position="687"/>
        <end position="725"/>
    </location>
</feature>
<dbReference type="WBParaSite" id="maker-uti_cns_0010437-snap-gene-0.2-mRNA-1">
    <property type="protein sequence ID" value="maker-uti_cns_0010437-snap-gene-0.2-mRNA-1"/>
    <property type="gene ID" value="maker-uti_cns_0010437-snap-gene-0.2"/>
</dbReference>
<dbReference type="InterPro" id="IPR008266">
    <property type="entry name" value="Tyr_kinase_AS"/>
</dbReference>
<dbReference type="Gene3D" id="1.10.510.10">
    <property type="entry name" value="Transferase(Phosphotransferase) domain 1"/>
    <property type="match status" value="1"/>
</dbReference>
<organism evidence="13 14">
    <name type="scientific">Macrostomum lignano</name>
    <dbReference type="NCBI Taxonomy" id="282301"/>
    <lineage>
        <taxon>Eukaryota</taxon>
        <taxon>Metazoa</taxon>
        <taxon>Spiralia</taxon>
        <taxon>Lophotrochozoa</taxon>
        <taxon>Platyhelminthes</taxon>
        <taxon>Rhabditophora</taxon>
        <taxon>Macrostomorpha</taxon>
        <taxon>Macrostomida</taxon>
        <taxon>Macrostomidae</taxon>
        <taxon>Macrostomum</taxon>
    </lineage>
</organism>
<comment type="similarity">
    <text evidence="8">Belongs to the protein kinase superfamily. Tyr protein kinase family.</text>
</comment>
<dbReference type="SUPFAM" id="SSF56112">
    <property type="entry name" value="Protein kinase-like (PK-like)"/>
    <property type="match status" value="1"/>
</dbReference>
<evidence type="ECO:0000256" key="9">
    <source>
        <dbReference type="SAM" id="Coils"/>
    </source>
</evidence>
<dbReference type="GO" id="GO:0005524">
    <property type="term" value="F:ATP binding"/>
    <property type="evidence" value="ECO:0007669"/>
    <property type="project" value="UniProtKB-KW"/>
</dbReference>
<dbReference type="CDD" id="cd00180">
    <property type="entry name" value="PKc"/>
    <property type="match status" value="1"/>
</dbReference>
<evidence type="ECO:0000256" key="8">
    <source>
        <dbReference type="RuleBase" id="RU362096"/>
    </source>
</evidence>
<evidence type="ECO:0000256" key="2">
    <source>
        <dbReference type="ARBA" id="ARBA00022741"/>
    </source>
</evidence>
<keyword evidence="7" id="KW-0727">SH2 domain</keyword>
<feature type="compositionally biased region" description="Low complexity" evidence="10">
    <location>
        <begin position="420"/>
        <end position="452"/>
    </location>
</feature>
<keyword evidence="9" id="KW-0175">Coiled coil</keyword>
<evidence type="ECO:0000256" key="3">
    <source>
        <dbReference type="ARBA" id="ARBA00022777"/>
    </source>
</evidence>
<dbReference type="PANTHER" id="PTHR24418">
    <property type="entry name" value="TYROSINE-PROTEIN KINASE"/>
    <property type="match status" value="1"/>
</dbReference>
<feature type="compositionally biased region" description="Low complexity" evidence="10">
    <location>
        <begin position="489"/>
        <end position="507"/>
    </location>
</feature>
<evidence type="ECO:0000259" key="12">
    <source>
        <dbReference type="PROSITE" id="PS50011"/>
    </source>
</evidence>
<dbReference type="InterPro" id="IPR011009">
    <property type="entry name" value="Kinase-like_dom_sf"/>
</dbReference>
<feature type="region of interest" description="Disordered" evidence="10">
    <location>
        <begin position="737"/>
        <end position="775"/>
    </location>
</feature>
<keyword evidence="5 8" id="KW-0829">Tyrosine-protein kinase</keyword>
<feature type="compositionally biased region" description="Pro residues" evidence="10">
    <location>
        <begin position="691"/>
        <end position="700"/>
    </location>
</feature>
<keyword evidence="1 8" id="KW-0808">Transferase</keyword>